<evidence type="ECO:0000256" key="2">
    <source>
        <dbReference type="ARBA" id="ARBA00012247"/>
    </source>
</evidence>
<dbReference type="GO" id="GO:0008889">
    <property type="term" value="F:glycerophosphodiester phosphodiesterase activity"/>
    <property type="evidence" value="ECO:0007669"/>
    <property type="project" value="UniProtKB-EC"/>
</dbReference>
<dbReference type="PROSITE" id="PS51704">
    <property type="entry name" value="GP_PDE"/>
    <property type="match status" value="1"/>
</dbReference>
<evidence type="ECO:0000256" key="3">
    <source>
        <dbReference type="ARBA" id="ARBA00022729"/>
    </source>
</evidence>
<dbReference type="RefSeq" id="WP_088644733.1">
    <property type="nucleotide sequence ID" value="NZ_MZMV01000025.1"/>
</dbReference>
<protein>
    <recommendedName>
        <fullName evidence="2">glycerophosphodiester phosphodiesterase</fullName>
        <ecNumber evidence="2">3.1.4.46</ecNumber>
    </recommendedName>
</protein>
<proteinExistence type="inferred from homology"/>
<dbReference type="AlphaFoldDB" id="A0A246RKL7"/>
<feature type="domain" description="GP-PDE" evidence="8">
    <location>
        <begin position="46"/>
        <end position="371"/>
    </location>
</feature>
<dbReference type="SUPFAM" id="SSF51695">
    <property type="entry name" value="PLC-like phosphodiesterases"/>
    <property type="match status" value="1"/>
</dbReference>
<evidence type="ECO:0000256" key="6">
    <source>
        <dbReference type="ARBA" id="ARBA00047512"/>
    </source>
</evidence>
<dbReference type="CDD" id="cd08602">
    <property type="entry name" value="GDPD_ScGlpQ1_like"/>
    <property type="match status" value="1"/>
</dbReference>
<evidence type="ECO:0000256" key="1">
    <source>
        <dbReference type="ARBA" id="ARBA00007277"/>
    </source>
</evidence>
<evidence type="ECO:0000313" key="9">
    <source>
        <dbReference type="EMBL" id="OWV06260.1"/>
    </source>
</evidence>
<gene>
    <name evidence="9" type="ORF">B5D80_16310</name>
</gene>
<keyword evidence="3 7" id="KW-0732">Signal</keyword>
<evidence type="ECO:0000256" key="7">
    <source>
        <dbReference type="SAM" id="SignalP"/>
    </source>
</evidence>
<comment type="catalytic activity">
    <reaction evidence="6">
        <text>a sn-glycero-3-phosphodiester + H2O = an alcohol + sn-glycerol 3-phosphate + H(+)</text>
        <dbReference type="Rhea" id="RHEA:12969"/>
        <dbReference type="ChEBI" id="CHEBI:15377"/>
        <dbReference type="ChEBI" id="CHEBI:15378"/>
        <dbReference type="ChEBI" id="CHEBI:30879"/>
        <dbReference type="ChEBI" id="CHEBI:57597"/>
        <dbReference type="ChEBI" id="CHEBI:83408"/>
        <dbReference type="EC" id="3.1.4.46"/>
    </reaction>
</comment>
<dbReference type="InterPro" id="IPR017946">
    <property type="entry name" value="PLC-like_Pdiesterase_TIM-brl"/>
</dbReference>
<dbReference type="Proteomes" id="UP000197174">
    <property type="component" value="Unassembled WGS sequence"/>
</dbReference>
<accession>A0A246RKL7</accession>
<dbReference type="OrthoDB" id="9758957at2"/>
<keyword evidence="10" id="KW-1185">Reference proteome</keyword>
<comment type="similarity">
    <text evidence="1">Belongs to the glycerophosphoryl diester phosphodiesterase family.</text>
</comment>
<dbReference type="Pfam" id="PF03009">
    <property type="entry name" value="GDPD"/>
    <property type="match status" value="1"/>
</dbReference>
<keyword evidence="5" id="KW-0378">Hydrolase</keyword>
<dbReference type="PANTHER" id="PTHR43620">
    <property type="entry name" value="GLYCEROPHOSPHORYL DIESTER PHOSPHODIESTERASE"/>
    <property type="match status" value="1"/>
</dbReference>
<dbReference type="EC" id="3.1.4.46" evidence="2"/>
<dbReference type="GO" id="GO:0006071">
    <property type="term" value="P:glycerol metabolic process"/>
    <property type="evidence" value="ECO:0007669"/>
    <property type="project" value="UniProtKB-KW"/>
</dbReference>
<organism evidence="9 10">
    <name type="scientific">Micromonospora wenchangensis</name>
    <dbReference type="NCBI Taxonomy" id="1185415"/>
    <lineage>
        <taxon>Bacteria</taxon>
        <taxon>Bacillati</taxon>
        <taxon>Actinomycetota</taxon>
        <taxon>Actinomycetes</taxon>
        <taxon>Micromonosporales</taxon>
        <taxon>Micromonosporaceae</taxon>
        <taxon>Micromonospora</taxon>
    </lineage>
</organism>
<evidence type="ECO:0000259" key="8">
    <source>
        <dbReference type="PROSITE" id="PS51704"/>
    </source>
</evidence>
<dbReference type="EMBL" id="MZMV01000025">
    <property type="protein sequence ID" value="OWV06260.1"/>
    <property type="molecule type" value="Genomic_DNA"/>
</dbReference>
<dbReference type="GO" id="GO:0042597">
    <property type="term" value="C:periplasmic space"/>
    <property type="evidence" value="ECO:0007669"/>
    <property type="project" value="TreeGrafter"/>
</dbReference>
<dbReference type="GO" id="GO:0006629">
    <property type="term" value="P:lipid metabolic process"/>
    <property type="evidence" value="ECO:0007669"/>
    <property type="project" value="InterPro"/>
</dbReference>
<keyword evidence="4" id="KW-0319">Glycerol metabolism</keyword>
<dbReference type="Gene3D" id="3.20.20.190">
    <property type="entry name" value="Phosphatidylinositol (PI) phosphodiesterase"/>
    <property type="match status" value="1"/>
</dbReference>
<evidence type="ECO:0000313" key="10">
    <source>
        <dbReference type="Proteomes" id="UP000197174"/>
    </source>
</evidence>
<name>A0A246RKL7_9ACTN</name>
<evidence type="ECO:0000256" key="4">
    <source>
        <dbReference type="ARBA" id="ARBA00022798"/>
    </source>
</evidence>
<feature type="signal peptide" evidence="7">
    <location>
        <begin position="1"/>
        <end position="31"/>
    </location>
</feature>
<evidence type="ECO:0000256" key="5">
    <source>
        <dbReference type="ARBA" id="ARBA00022801"/>
    </source>
</evidence>
<sequence>MRRTLSALGVAGALLAVAVAVPVAAPGAASAREDDADRADRAAHRPLVIAHRGASGYRPEHTLEAYRLAIRMGADYIEPDLVSTRDRVLVARHENEISGTTDVAARPEFAGRKATKTIDGVPVTGWFTEDFTLAELKTLRAKERLPQVRVANTAFDGRFAVPTFQEVLDLARAESKARGRTIGVYPETKHPTYFASIGLPLEEPLVTVLRRNKLTHRDDPVFIQSFETANLRTLDRMIDVPLVQLLDATGRPYDFTAAGDPRTYQDLATAAGLRGIARYADGVGLNKNLIVPRDTTGRLLAPTTVVRDAHRHKLLVHAWTFRAENQFLPVDFRIGADPNARGDITAEYELFLGLGLDGVFADQPDTAVAARAGLPPADRPVDPRLIRALSPR</sequence>
<comment type="caution">
    <text evidence="9">The sequence shown here is derived from an EMBL/GenBank/DDBJ whole genome shotgun (WGS) entry which is preliminary data.</text>
</comment>
<dbReference type="PANTHER" id="PTHR43620:SF7">
    <property type="entry name" value="GLYCEROPHOSPHODIESTER PHOSPHODIESTERASE GDPD5-RELATED"/>
    <property type="match status" value="1"/>
</dbReference>
<reference evidence="9 10" key="1">
    <citation type="submission" date="2017-03" db="EMBL/GenBank/DDBJ databases">
        <title>Whole genome sequence of Micromonospora wenchangensis, isolated from mangrove soil.</title>
        <authorList>
            <person name="Yang H."/>
        </authorList>
    </citation>
    <scope>NUCLEOTIDE SEQUENCE [LARGE SCALE GENOMIC DNA]</scope>
    <source>
        <strain evidence="9 10">CCTCC AA 2012002</strain>
    </source>
</reference>
<feature type="chain" id="PRO_5013032473" description="glycerophosphodiester phosphodiesterase" evidence="7">
    <location>
        <begin position="32"/>
        <end position="392"/>
    </location>
</feature>
<dbReference type="InterPro" id="IPR030395">
    <property type="entry name" value="GP_PDE_dom"/>
</dbReference>